<dbReference type="InterPro" id="IPR035372">
    <property type="entry name" value="MCD_N"/>
</dbReference>
<dbReference type="GO" id="GO:0006633">
    <property type="term" value="P:fatty acid biosynthetic process"/>
    <property type="evidence" value="ECO:0007669"/>
    <property type="project" value="InterPro"/>
</dbReference>
<evidence type="ECO:0000259" key="2">
    <source>
        <dbReference type="Pfam" id="PF17408"/>
    </source>
</evidence>
<dbReference type="InterPro" id="IPR007956">
    <property type="entry name" value="Malonyl_CoA_deC_C"/>
</dbReference>
<dbReference type="AlphaFoldDB" id="A0A6A7RUZ5"/>
<feature type="domain" description="Malonyl-CoA decarboxylase C-terminal" evidence="1">
    <location>
        <begin position="170"/>
        <end position="431"/>
    </location>
</feature>
<dbReference type="PANTHER" id="PTHR28641">
    <property type="match status" value="1"/>
</dbReference>
<dbReference type="Proteomes" id="UP000342300">
    <property type="component" value="Unassembled WGS sequence"/>
</dbReference>
<comment type="caution">
    <text evidence="3">The sequence shown here is derived from an EMBL/GenBank/DDBJ whole genome shotgun (WGS) entry which is preliminary data.</text>
</comment>
<accession>A0A6A7RUZ5</accession>
<dbReference type="InterPro" id="IPR038917">
    <property type="entry name" value="Malonyl_CoA_deC"/>
</dbReference>
<sequence>MSEGFVVRGLRRVRKLLESPGPLELEGKPLGRVRDLLRECASGVGGEVSVRQRAAVLAETYQHLNDDGRTTFLSTIANDFGPDPQSVARTHADYQAAIGSDQQWTAESALRNAMRSSRLRILTQFNALPQGVKFLVDLRADLLRFLDKDPALRSLDRELESRLSAWFDVGFLELQRITWNSPAALLEKLIQYEAVHEIRSWSDLKNRLDSDRRCYAFFHPRMPMEPLIFVEVALTEHLADNVQALLDEHAPVFDAQRASTAIFYSISNTQPGLRGVSFGNFLLKRVVDDLKRDYPKLTSFATLSPLPTFRRWAESQPEAWPKAFTDADLAKIKRRLPPEMAPVVGASDLAALFSAQNWAADEQLAASLQHGLTRLAARYLLTARKGDHPYDPVARFHLGNGARIERLNYLADTSSRGAQQSYGLMVNYVYDPDTIEENVEAFSRSGEIAAATAIRRSARD</sequence>
<dbReference type="EMBL" id="PDHS01000278">
    <property type="protein sequence ID" value="MQM31189.1"/>
    <property type="molecule type" value="Genomic_DNA"/>
</dbReference>
<dbReference type="InterPro" id="IPR042303">
    <property type="entry name" value="Malonyl_CoA_deC_C_sf"/>
</dbReference>
<dbReference type="Gene3D" id="1.20.140.90">
    <property type="entry name" value="Malonyl-CoA decarboxylase, oligemerization domain"/>
    <property type="match status" value="1"/>
</dbReference>
<reference evidence="3 4" key="1">
    <citation type="submission" date="2017-09" db="EMBL/GenBank/DDBJ databases">
        <title>Metagenomic Analysis Reveals Denitrifying Candidatus Accumulibacter and Flanking Population as a Source of N2O.</title>
        <authorList>
            <person name="Gao H."/>
            <person name="Mao Y."/>
            <person name="Zhao X."/>
            <person name="Liu W.-T."/>
            <person name="Zhang T."/>
            <person name="Wells G."/>
        </authorList>
    </citation>
    <scope>NUCLEOTIDE SEQUENCE [LARGE SCALE GENOMIC DNA]</scope>
    <source>
        <strain evidence="3">CANDO_2_IC</strain>
    </source>
</reference>
<dbReference type="InterPro" id="IPR038351">
    <property type="entry name" value="MCD_N_sf"/>
</dbReference>
<dbReference type="Pfam" id="PF05292">
    <property type="entry name" value="MCD"/>
    <property type="match status" value="1"/>
</dbReference>
<proteinExistence type="predicted"/>
<name>A0A6A7RUZ5_9PROT</name>
<protein>
    <submittedName>
        <fullName evidence="3">Malonyl-CoA decarboxylase</fullName>
    </submittedName>
</protein>
<evidence type="ECO:0000313" key="4">
    <source>
        <dbReference type="Proteomes" id="UP000342300"/>
    </source>
</evidence>
<evidence type="ECO:0000259" key="1">
    <source>
        <dbReference type="Pfam" id="PF05292"/>
    </source>
</evidence>
<feature type="domain" description="Malonyl-CoA decarboxylase N-terminal" evidence="2">
    <location>
        <begin position="80"/>
        <end position="167"/>
    </location>
</feature>
<gene>
    <name evidence="3" type="ORF">CRU78_11965</name>
</gene>
<evidence type="ECO:0000313" key="3">
    <source>
        <dbReference type="EMBL" id="MQM31189.1"/>
    </source>
</evidence>
<dbReference type="GO" id="GO:0050080">
    <property type="term" value="F:malonyl-CoA decarboxylase activity"/>
    <property type="evidence" value="ECO:0007669"/>
    <property type="project" value="InterPro"/>
</dbReference>
<dbReference type="Gene3D" id="3.40.630.150">
    <property type="entry name" value="Malonyl-CoA decarboxylase, catalytic domain"/>
    <property type="match status" value="1"/>
</dbReference>
<dbReference type="PANTHER" id="PTHR28641:SF1">
    <property type="entry name" value="MALONYL-COA DECARBOXYLASE, MITOCHONDRIAL"/>
    <property type="match status" value="1"/>
</dbReference>
<dbReference type="Pfam" id="PF17408">
    <property type="entry name" value="MCD_N"/>
    <property type="match status" value="1"/>
</dbReference>
<organism evidence="3 4">
    <name type="scientific">Candidatus Accumulibacter phosphatis</name>
    <dbReference type="NCBI Taxonomy" id="327160"/>
    <lineage>
        <taxon>Bacteria</taxon>
        <taxon>Pseudomonadati</taxon>
        <taxon>Pseudomonadota</taxon>
        <taxon>Betaproteobacteria</taxon>
        <taxon>Candidatus Accumulibacter</taxon>
    </lineage>
</organism>